<evidence type="ECO:0000313" key="3">
    <source>
        <dbReference type="EMBL" id="QNN52321.1"/>
    </source>
</evidence>
<feature type="domain" description="Nudix hydrolase" evidence="2">
    <location>
        <begin position="11"/>
        <end position="141"/>
    </location>
</feature>
<dbReference type="InterPro" id="IPR036390">
    <property type="entry name" value="WH_DNA-bd_sf"/>
</dbReference>
<evidence type="ECO:0000259" key="2">
    <source>
        <dbReference type="PROSITE" id="PS51462"/>
    </source>
</evidence>
<accession>A0A7G9R9P6</accession>
<dbReference type="Proteomes" id="UP000515947">
    <property type="component" value="Chromosome"/>
</dbReference>
<dbReference type="InterPro" id="IPR054105">
    <property type="entry name" value="WHD_NrtR"/>
</dbReference>
<gene>
    <name evidence="3" type="ORF">H9L09_17825</name>
</gene>
<evidence type="ECO:0000256" key="1">
    <source>
        <dbReference type="ARBA" id="ARBA00022801"/>
    </source>
</evidence>
<dbReference type="RefSeq" id="WP_187578163.1">
    <property type="nucleotide sequence ID" value="NZ_CP060713.1"/>
</dbReference>
<proteinExistence type="predicted"/>
<keyword evidence="1 3" id="KW-0378">Hydrolase</keyword>
<dbReference type="GO" id="GO:0016787">
    <property type="term" value="F:hydrolase activity"/>
    <property type="evidence" value="ECO:0007669"/>
    <property type="project" value="UniProtKB-KW"/>
</dbReference>
<dbReference type="SUPFAM" id="SSF55811">
    <property type="entry name" value="Nudix"/>
    <property type="match status" value="1"/>
</dbReference>
<organism evidence="3 4">
    <name type="scientific">Nocardioides mesophilus</name>
    <dbReference type="NCBI Taxonomy" id="433659"/>
    <lineage>
        <taxon>Bacteria</taxon>
        <taxon>Bacillati</taxon>
        <taxon>Actinomycetota</taxon>
        <taxon>Actinomycetes</taxon>
        <taxon>Propionibacteriales</taxon>
        <taxon>Nocardioidaceae</taxon>
        <taxon>Nocardioides</taxon>
    </lineage>
</organism>
<keyword evidence="4" id="KW-1185">Reference proteome</keyword>
<dbReference type="EMBL" id="CP060713">
    <property type="protein sequence ID" value="QNN52321.1"/>
    <property type="molecule type" value="Genomic_DNA"/>
</dbReference>
<dbReference type="KEGG" id="nmes:H9L09_17825"/>
<dbReference type="Pfam" id="PF00293">
    <property type="entry name" value="NUDIX"/>
    <property type="match status" value="1"/>
</dbReference>
<name>A0A7G9R9P6_9ACTN</name>
<dbReference type="SUPFAM" id="SSF46785">
    <property type="entry name" value="Winged helix' DNA-binding domain"/>
    <property type="match status" value="1"/>
</dbReference>
<dbReference type="Pfam" id="PF21906">
    <property type="entry name" value="WHD_NrtR"/>
    <property type="match status" value="1"/>
</dbReference>
<evidence type="ECO:0000313" key="4">
    <source>
        <dbReference type="Proteomes" id="UP000515947"/>
    </source>
</evidence>
<dbReference type="PANTHER" id="PTHR43736:SF4">
    <property type="entry name" value="SLR1690 PROTEIN"/>
    <property type="match status" value="1"/>
</dbReference>
<dbReference type="InterPro" id="IPR015797">
    <property type="entry name" value="NUDIX_hydrolase-like_dom_sf"/>
</dbReference>
<dbReference type="PROSITE" id="PS00893">
    <property type="entry name" value="NUDIX_BOX"/>
    <property type="match status" value="1"/>
</dbReference>
<dbReference type="AlphaFoldDB" id="A0A7G9R9P6"/>
<protein>
    <submittedName>
        <fullName evidence="3">NUDIX hydrolase</fullName>
    </submittedName>
</protein>
<sequence>MVYTSGYPIFSVTVDVVCLTVRDGELQVLLVERGGEPFEGELAFPGGFVGVNEDLEDAARRELLEETNVDAPPFLEQLKTYGQPDRDPRGRTVSVAYLAVAPDMGDARGGSDAAAADWYAVADFLRPRRPRSLAFDHHEILRDAVRRTRGRLEYSPLATTFCRPEFTIADLRGVYEAIWGVRLDPANFHRKVTKAEGFLVETGRTSEGGPGRPAQLYRRGRAERIYPPLNLEQSV</sequence>
<dbReference type="InterPro" id="IPR020084">
    <property type="entry name" value="NUDIX_hydrolase_CS"/>
</dbReference>
<dbReference type="PANTHER" id="PTHR43736">
    <property type="entry name" value="ADP-RIBOSE PYROPHOSPHATASE"/>
    <property type="match status" value="1"/>
</dbReference>
<dbReference type="Gene3D" id="1.10.10.10">
    <property type="entry name" value="Winged helix-like DNA-binding domain superfamily/Winged helix DNA-binding domain"/>
    <property type="match status" value="1"/>
</dbReference>
<dbReference type="PROSITE" id="PS51462">
    <property type="entry name" value="NUDIX"/>
    <property type="match status" value="1"/>
</dbReference>
<dbReference type="Gene3D" id="3.90.79.10">
    <property type="entry name" value="Nucleoside Triphosphate Pyrophosphohydrolase"/>
    <property type="match status" value="1"/>
</dbReference>
<dbReference type="CDD" id="cd18873">
    <property type="entry name" value="NUDIX_NadM_like"/>
    <property type="match status" value="1"/>
</dbReference>
<dbReference type="InterPro" id="IPR000086">
    <property type="entry name" value="NUDIX_hydrolase_dom"/>
</dbReference>
<reference evidence="3 4" key="1">
    <citation type="submission" date="2020-08" db="EMBL/GenBank/DDBJ databases">
        <title>Genome sequence of Nocardioides mesophilus KACC 16243T.</title>
        <authorList>
            <person name="Hyun D.-W."/>
            <person name="Bae J.-W."/>
        </authorList>
    </citation>
    <scope>NUCLEOTIDE SEQUENCE [LARGE SCALE GENOMIC DNA]</scope>
    <source>
        <strain evidence="3 4">KACC 16243</strain>
    </source>
</reference>
<dbReference type="InterPro" id="IPR036388">
    <property type="entry name" value="WH-like_DNA-bd_sf"/>
</dbReference>